<dbReference type="RefSeq" id="WP_013016886.1">
    <property type="nucleotide sequence ID" value="NC_013947.1"/>
</dbReference>
<keyword evidence="4" id="KW-1185">Reference proteome</keyword>
<evidence type="ECO:0000256" key="1">
    <source>
        <dbReference type="SAM" id="MobiDB-lite"/>
    </source>
</evidence>
<gene>
    <name evidence="3" type="ordered locus">Snas_1612</name>
</gene>
<dbReference type="KEGG" id="sna:Snas_1612"/>
<reference evidence="3 4" key="1">
    <citation type="journal article" date="2009" name="Stand. Genomic Sci.">
        <title>Complete genome sequence of Stackebrandtia nassauensis type strain (LLR-40K-21).</title>
        <authorList>
            <person name="Munk C."/>
            <person name="Lapidus A."/>
            <person name="Copeland A."/>
            <person name="Jando M."/>
            <person name="Mayilraj S."/>
            <person name="Glavina Del Rio T."/>
            <person name="Nolan M."/>
            <person name="Chen F."/>
            <person name="Lucas S."/>
            <person name="Tice H."/>
            <person name="Cheng J.F."/>
            <person name="Han C."/>
            <person name="Detter J.C."/>
            <person name="Bruce D."/>
            <person name="Goodwin L."/>
            <person name="Chain P."/>
            <person name="Pitluck S."/>
            <person name="Goker M."/>
            <person name="Ovchinikova G."/>
            <person name="Pati A."/>
            <person name="Ivanova N."/>
            <person name="Mavromatis K."/>
            <person name="Chen A."/>
            <person name="Palaniappan K."/>
            <person name="Land M."/>
            <person name="Hauser L."/>
            <person name="Chang Y.J."/>
            <person name="Jeffries C.D."/>
            <person name="Bristow J."/>
            <person name="Eisen J.A."/>
            <person name="Markowitz V."/>
            <person name="Hugenholtz P."/>
            <person name="Kyrpides N.C."/>
            <person name="Klenk H.P."/>
        </authorList>
    </citation>
    <scope>NUCLEOTIDE SEQUENCE [LARGE SCALE GENOMIC DNA]</scope>
    <source>
        <strain evidence="4">DSM 44728 / CIP 108903 / NRRL B-16338 / NBRC 102104 / LLR-40K-21</strain>
    </source>
</reference>
<feature type="region of interest" description="Disordered" evidence="1">
    <location>
        <begin position="1"/>
        <end position="33"/>
    </location>
</feature>
<keyword evidence="2" id="KW-0472">Membrane</keyword>
<dbReference type="HOGENOM" id="CLU_097895_1_0_11"/>
<dbReference type="EMBL" id="CP001778">
    <property type="protein sequence ID" value="ADD41315.1"/>
    <property type="molecule type" value="Genomic_DNA"/>
</dbReference>
<proteinExistence type="predicted"/>
<feature type="transmembrane region" description="Helical" evidence="2">
    <location>
        <begin position="87"/>
        <end position="108"/>
    </location>
</feature>
<organism evidence="3 4">
    <name type="scientific">Stackebrandtia nassauensis (strain DSM 44728 / CIP 108903 / NRRL B-16338 / NBRC 102104 / LLR-40K-21)</name>
    <dbReference type="NCBI Taxonomy" id="446470"/>
    <lineage>
        <taxon>Bacteria</taxon>
        <taxon>Bacillati</taxon>
        <taxon>Actinomycetota</taxon>
        <taxon>Actinomycetes</taxon>
        <taxon>Glycomycetales</taxon>
        <taxon>Glycomycetaceae</taxon>
        <taxon>Stackebrandtia</taxon>
    </lineage>
</organism>
<keyword evidence="2" id="KW-0812">Transmembrane</keyword>
<protein>
    <submittedName>
        <fullName evidence="3">Uncharacterized protein</fullName>
    </submittedName>
</protein>
<evidence type="ECO:0000256" key="2">
    <source>
        <dbReference type="SAM" id="Phobius"/>
    </source>
</evidence>
<accession>D3PWF8</accession>
<dbReference type="eggNOG" id="ENOG503340R">
    <property type="taxonomic scope" value="Bacteria"/>
</dbReference>
<dbReference type="AlphaFoldDB" id="D3PWF8"/>
<keyword evidence="2" id="KW-1133">Transmembrane helix</keyword>
<evidence type="ECO:0000313" key="3">
    <source>
        <dbReference type="EMBL" id="ADD41315.1"/>
    </source>
</evidence>
<dbReference type="Proteomes" id="UP000000844">
    <property type="component" value="Chromosome"/>
</dbReference>
<evidence type="ECO:0000313" key="4">
    <source>
        <dbReference type="Proteomes" id="UP000000844"/>
    </source>
</evidence>
<sequence>MSEYHIDPPVTGGGGGQPSPQPQMPGYGYGGYQPQPMPPQGEQVVLTIGDIAVTPNSIIVPQGQFPLRGTTWTVQDSTQTTQGIPTWAIIMTIIGVWFCLIGLLFLLAKETRHTGFVSVSVSGPGLYHTVQLPPGPMRVAQVTAQVNQARSMAAVAQ</sequence>
<dbReference type="OrthoDB" id="5111891at2"/>
<name>D3PWF8_STANL</name>